<comment type="similarity">
    <text evidence="1">Belongs to the N-acetylmuramoyl-L-alanine amidase 2 family.</text>
</comment>
<feature type="compositionally biased region" description="Low complexity" evidence="2">
    <location>
        <begin position="41"/>
        <end position="53"/>
    </location>
</feature>
<feature type="signal peptide" evidence="3">
    <location>
        <begin position="1"/>
        <end position="19"/>
    </location>
</feature>
<dbReference type="GO" id="GO:0008270">
    <property type="term" value="F:zinc ion binding"/>
    <property type="evidence" value="ECO:0007669"/>
    <property type="project" value="InterPro"/>
</dbReference>
<dbReference type="CDD" id="cd06583">
    <property type="entry name" value="PGRP"/>
    <property type="match status" value="1"/>
</dbReference>
<name>A0A1I1GRB7_9ACTN</name>
<dbReference type="Proteomes" id="UP000199207">
    <property type="component" value="Unassembled WGS sequence"/>
</dbReference>
<organism evidence="5 6">
    <name type="scientific">Streptomyces aidingensis</name>
    <dbReference type="NCBI Taxonomy" id="910347"/>
    <lineage>
        <taxon>Bacteria</taxon>
        <taxon>Bacillati</taxon>
        <taxon>Actinomycetota</taxon>
        <taxon>Actinomycetes</taxon>
        <taxon>Kitasatosporales</taxon>
        <taxon>Streptomycetaceae</taxon>
        <taxon>Streptomyces</taxon>
    </lineage>
</organism>
<sequence>MRALVISALRAFCGTVCGAALVVCTGPAAAIARAHPPPPAEAGQEAGARPGAAGSVRALPLRPRAAAGPVTETGPFSLLGIVWPDAGQELRAEAWVRTRSAATGEWSGWHRLEGHPDHGPDHAVGHESGHESGHGAAERAAEAVRGGTAPLWTGPSDAVQVRLAAAPGLPHGLRLALVDPGEGPAPAGTAAGAPQPRGAAAPMPQITSRAGWNADESRREAEFVYTESVKTVFVHHTETGNGYDCAEAPAVVRSIYRYHTEGLGWRDIGYNFLVDKCGTLYEGRAGGVDLPVRGAHTLGFNHNSAGVAVIGTFMDQEVPPPAADAVARLAAWKLRMYGGDPAGTRERTSTGGKYPAGTVVRLHTVSGHRDGTHTDCPGDRLYAQLPAIRTAAAAIRRPAAGR</sequence>
<dbReference type="OrthoDB" id="514320at2"/>
<dbReference type="EMBL" id="FOLM01000002">
    <property type="protein sequence ID" value="SFC11783.1"/>
    <property type="molecule type" value="Genomic_DNA"/>
</dbReference>
<dbReference type="InterPro" id="IPR015510">
    <property type="entry name" value="PGRP"/>
</dbReference>
<gene>
    <name evidence="5" type="ORF">SAMN05421773_10221</name>
</gene>
<evidence type="ECO:0000313" key="5">
    <source>
        <dbReference type="EMBL" id="SFC11783.1"/>
    </source>
</evidence>
<feature type="region of interest" description="Disordered" evidence="2">
    <location>
        <begin position="115"/>
        <end position="140"/>
    </location>
</feature>
<dbReference type="GO" id="GO:0009253">
    <property type="term" value="P:peptidoglycan catabolic process"/>
    <property type="evidence" value="ECO:0007669"/>
    <property type="project" value="InterPro"/>
</dbReference>
<dbReference type="SMART" id="SM00701">
    <property type="entry name" value="PGRP"/>
    <property type="match status" value="1"/>
</dbReference>
<dbReference type="InterPro" id="IPR006619">
    <property type="entry name" value="PGRP_domain_met/bac"/>
</dbReference>
<dbReference type="STRING" id="910347.SAMN05421773_10221"/>
<feature type="domain" description="Peptidoglycan recognition protein family" evidence="4">
    <location>
        <begin position="204"/>
        <end position="352"/>
    </location>
</feature>
<evidence type="ECO:0000256" key="2">
    <source>
        <dbReference type="SAM" id="MobiDB-lite"/>
    </source>
</evidence>
<keyword evidence="6" id="KW-1185">Reference proteome</keyword>
<dbReference type="Gene3D" id="3.40.80.10">
    <property type="entry name" value="Peptidoglycan recognition protein-like"/>
    <property type="match status" value="1"/>
</dbReference>
<dbReference type="PANTHER" id="PTHR11022">
    <property type="entry name" value="PEPTIDOGLYCAN RECOGNITION PROTEIN"/>
    <property type="match status" value="1"/>
</dbReference>
<feature type="chain" id="PRO_5039684321" evidence="3">
    <location>
        <begin position="20"/>
        <end position="402"/>
    </location>
</feature>
<dbReference type="AlphaFoldDB" id="A0A1I1GRB7"/>
<keyword evidence="3" id="KW-0732">Signal</keyword>
<evidence type="ECO:0000256" key="1">
    <source>
        <dbReference type="ARBA" id="ARBA00007553"/>
    </source>
</evidence>
<accession>A0A1I1GRB7</accession>
<evidence type="ECO:0000259" key="4">
    <source>
        <dbReference type="SMART" id="SM00701"/>
    </source>
</evidence>
<proteinExistence type="inferred from homology"/>
<feature type="region of interest" description="Disordered" evidence="2">
    <location>
        <begin position="33"/>
        <end position="53"/>
    </location>
</feature>
<dbReference type="SUPFAM" id="SSF55846">
    <property type="entry name" value="N-acetylmuramoyl-L-alanine amidase-like"/>
    <property type="match status" value="1"/>
</dbReference>
<dbReference type="RefSeq" id="WP_093837373.1">
    <property type="nucleotide sequence ID" value="NZ_FOLM01000002.1"/>
</dbReference>
<dbReference type="GO" id="GO:0008745">
    <property type="term" value="F:N-acetylmuramoyl-L-alanine amidase activity"/>
    <property type="evidence" value="ECO:0007669"/>
    <property type="project" value="InterPro"/>
</dbReference>
<reference evidence="5 6" key="1">
    <citation type="submission" date="2016-10" db="EMBL/GenBank/DDBJ databases">
        <authorList>
            <person name="de Groot N.N."/>
        </authorList>
    </citation>
    <scope>NUCLEOTIDE SEQUENCE [LARGE SCALE GENOMIC DNA]</scope>
    <source>
        <strain evidence="5 6">CGMCC 4.5739</strain>
    </source>
</reference>
<evidence type="ECO:0000256" key="3">
    <source>
        <dbReference type="SAM" id="SignalP"/>
    </source>
</evidence>
<feature type="region of interest" description="Disordered" evidence="2">
    <location>
        <begin position="179"/>
        <end position="203"/>
    </location>
</feature>
<evidence type="ECO:0000313" key="6">
    <source>
        <dbReference type="Proteomes" id="UP000199207"/>
    </source>
</evidence>
<dbReference type="PANTHER" id="PTHR11022:SF41">
    <property type="entry name" value="PEPTIDOGLYCAN-RECOGNITION PROTEIN LC-RELATED"/>
    <property type="match status" value="1"/>
</dbReference>
<protein>
    <submittedName>
        <fullName evidence="5">N-acetylmuramoyl-L-alanine amidase</fullName>
    </submittedName>
</protein>
<dbReference type="InterPro" id="IPR002502">
    <property type="entry name" value="Amidase_domain"/>
</dbReference>
<feature type="compositionally biased region" description="Low complexity" evidence="2">
    <location>
        <begin position="180"/>
        <end position="203"/>
    </location>
</feature>
<dbReference type="Pfam" id="PF01510">
    <property type="entry name" value="Amidase_2"/>
    <property type="match status" value="1"/>
</dbReference>
<dbReference type="InterPro" id="IPR036505">
    <property type="entry name" value="Amidase/PGRP_sf"/>
</dbReference>